<organism evidence="1 2">
    <name type="scientific">Violaceomyces palustris</name>
    <dbReference type="NCBI Taxonomy" id="1673888"/>
    <lineage>
        <taxon>Eukaryota</taxon>
        <taxon>Fungi</taxon>
        <taxon>Dikarya</taxon>
        <taxon>Basidiomycota</taxon>
        <taxon>Ustilaginomycotina</taxon>
        <taxon>Ustilaginomycetes</taxon>
        <taxon>Violaceomycetales</taxon>
        <taxon>Violaceomycetaceae</taxon>
        <taxon>Violaceomyces</taxon>
    </lineage>
</organism>
<dbReference type="Proteomes" id="UP000245626">
    <property type="component" value="Unassembled WGS sequence"/>
</dbReference>
<sequence length="844" mass="92206">MPPIGTMITSIIACRAFRGLLEAHESRITTEPKVVNLTESNGSSLKRIIKPWVIGKFSKSRGPYRKNAEALPWRLQGSDPNDLGTGVNLDLDLNPNTFVVDFLRAPAGSPGVGSAKSTSGGKSDLLVGEVISNHLLRNEDSFFCRGDDDSIFGDDSTCSFSYGEGFLDGGLRMERTVSDASSDLSLMVSNAKGMEGKDISSFFPLTPSRERFRKESCDLQGTRTRIDVDHRSICVSPHAVFSTGSISPRSSRYRTERDPGKPAPNELLRSRSTCSSKKIFSHREFMFVAQPSYHSVAEECLGQRGRSSSISARQSFRPESVVFVLASAKEEGKESLKQEKGNGLDEDFGSSYHPPAAVPSDACSTVNAAAPLMVPNLEHHHPMPKRQAVRESLHNYSRPRPRPRPWSVDTEDPKSPGLFHKVKMKKSPISFRNPFSVTGMDAIEESGLESQEVEKDGFGGGGESRIPGRGGCQDERALLQVEDEKMESKMGFEAEGEPPEESIDSAAQASTQSDAYGRKTPKRCGSPTEAVVGWWSKPGSMSHRRKTAQVLDGSQGSCLKVVEEGQKGKSLLKHLSDPRSKPVGEDRLDSSTMTIMDRERGGEEESIPPDSTVSPHVVVGKANVSKPPRPLRIRGKMRRVEEEEEKEGRGGRTSSAVMTDSIPRKRMSEGDDGGSRPPIAREEKMTVERGEQKDPSLEEPRERGSEVAKGRWESGKSRSPDAIVPRSGNERDVGGGRSSGWKGEGIRLKVTSSYGPDVERGGDKYYEIQRIERGLESQLSSYDEVQTQSGGDLGREDRWRTSMEGWPSLGGAKRRSTGGGNDPKLSQLPEDVSGSSVDSISGRL</sequence>
<evidence type="ECO:0000313" key="1">
    <source>
        <dbReference type="EMBL" id="PWN48693.1"/>
    </source>
</evidence>
<gene>
    <name evidence="1" type="ORF">IE53DRAFT_389097</name>
</gene>
<name>A0ACD0NS72_9BASI</name>
<reference evidence="1 2" key="1">
    <citation type="journal article" date="2018" name="Mol. Biol. Evol.">
        <title>Broad Genomic Sampling Reveals a Smut Pathogenic Ancestry of the Fungal Clade Ustilaginomycotina.</title>
        <authorList>
            <person name="Kijpornyongpan T."/>
            <person name="Mondo S.J."/>
            <person name="Barry K."/>
            <person name="Sandor L."/>
            <person name="Lee J."/>
            <person name="Lipzen A."/>
            <person name="Pangilinan J."/>
            <person name="LaButti K."/>
            <person name="Hainaut M."/>
            <person name="Henrissat B."/>
            <person name="Grigoriev I.V."/>
            <person name="Spatafora J.W."/>
            <person name="Aime M.C."/>
        </authorList>
    </citation>
    <scope>NUCLEOTIDE SEQUENCE [LARGE SCALE GENOMIC DNA]</scope>
    <source>
        <strain evidence="1 2">SA 807</strain>
    </source>
</reference>
<evidence type="ECO:0000313" key="2">
    <source>
        <dbReference type="Proteomes" id="UP000245626"/>
    </source>
</evidence>
<dbReference type="EMBL" id="KZ820156">
    <property type="protein sequence ID" value="PWN48693.1"/>
    <property type="molecule type" value="Genomic_DNA"/>
</dbReference>
<protein>
    <submittedName>
        <fullName evidence="1">Uncharacterized protein</fullName>
    </submittedName>
</protein>
<accession>A0ACD0NS72</accession>
<keyword evidence="2" id="KW-1185">Reference proteome</keyword>
<proteinExistence type="predicted"/>